<keyword evidence="3" id="KW-1185">Reference proteome</keyword>
<gene>
    <name evidence="2" type="ORF">MTBPR1_160043</name>
</gene>
<dbReference type="Gene3D" id="3.40.30.110">
    <property type="match status" value="2"/>
</dbReference>
<evidence type="ECO:0000313" key="2">
    <source>
        <dbReference type="EMBL" id="SCA56052.1"/>
    </source>
</evidence>
<organism evidence="2 3">
    <name type="scientific">Candidatus Terasakiella magnetica</name>
    <dbReference type="NCBI Taxonomy" id="1867952"/>
    <lineage>
        <taxon>Bacteria</taxon>
        <taxon>Pseudomonadati</taxon>
        <taxon>Pseudomonadota</taxon>
        <taxon>Alphaproteobacteria</taxon>
        <taxon>Rhodospirillales</taxon>
        <taxon>Terasakiellaceae</taxon>
        <taxon>Terasakiella</taxon>
    </lineage>
</organism>
<dbReference type="InterPro" id="IPR036249">
    <property type="entry name" value="Thioredoxin-like_sf"/>
</dbReference>
<dbReference type="Pfam" id="PF13417">
    <property type="entry name" value="GST_N_3"/>
    <property type="match status" value="1"/>
</dbReference>
<dbReference type="InterPro" id="IPR004046">
    <property type="entry name" value="GST_C"/>
</dbReference>
<dbReference type="OrthoDB" id="5791869at2"/>
<dbReference type="EMBL" id="FLYE01000008">
    <property type="protein sequence ID" value="SCA56052.1"/>
    <property type="molecule type" value="Genomic_DNA"/>
</dbReference>
<evidence type="ECO:0000259" key="1">
    <source>
        <dbReference type="PROSITE" id="PS50404"/>
    </source>
</evidence>
<dbReference type="AlphaFoldDB" id="A0A1C3RFQ7"/>
<evidence type="ECO:0000313" key="3">
    <source>
        <dbReference type="Proteomes" id="UP000231658"/>
    </source>
</evidence>
<accession>A0A1C3RFQ7</accession>
<dbReference type="PROSITE" id="PS50404">
    <property type="entry name" value="GST_NTER"/>
    <property type="match status" value="1"/>
</dbReference>
<name>A0A1C3RFQ7_9PROT</name>
<dbReference type="InterPro" id="IPR036282">
    <property type="entry name" value="Glutathione-S-Trfase_C_sf"/>
</dbReference>
<sequence length="309" mass="35071">MSTQQIIFHHYPQSPVSEKVRIIFGMKNLTWKSVLIPRLPPKTNLTPLTGGYRLTPVMQIGADIYCDTKCIIQELEHRFPTPNFFPDHLSCGLGQWTDGPLFKDVVTVALVEMSPNMPPEFLADRGPLYFGPDFSLDDIKAKYNESLSNIRTQFGWIDKTLQSRDFLNGPNSGLSDALVYYLLWFLRDRLLKDNPFLQQFPNLMEWAERIDTIGHGTSDDMSDLDALEIARKAQPQTPEQEDPLDPFGLQVGEKIAISPVAGGPKVEGALHHLCADRMTLLREDEQVGQVCVHFPRLGYRVERTSDKQE</sequence>
<dbReference type="STRING" id="1867952.MTBPR1_160043"/>
<dbReference type="InterPro" id="IPR004045">
    <property type="entry name" value="Glutathione_S-Trfase_N"/>
</dbReference>
<dbReference type="RefSeq" id="WP_069186738.1">
    <property type="nucleotide sequence ID" value="NZ_FLYE01000008.1"/>
</dbReference>
<dbReference type="SUPFAM" id="SSF47616">
    <property type="entry name" value="GST C-terminal domain-like"/>
    <property type="match status" value="1"/>
</dbReference>
<feature type="domain" description="GST N-terminal" evidence="1">
    <location>
        <begin position="4"/>
        <end position="83"/>
    </location>
</feature>
<proteinExistence type="predicted"/>
<protein>
    <recommendedName>
        <fullName evidence="1">GST N-terminal domain-containing protein</fullName>
    </recommendedName>
</protein>
<reference evidence="2 3" key="1">
    <citation type="submission" date="2016-07" db="EMBL/GenBank/DDBJ databases">
        <authorList>
            <person name="Lefevre C.T."/>
        </authorList>
    </citation>
    <scope>NUCLEOTIDE SEQUENCE [LARGE SCALE GENOMIC DNA]</scope>
    <source>
        <strain evidence="2">PR1</strain>
    </source>
</reference>
<dbReference type="SUPFAM" id="SSF52833">
    <property type="entry name" value="Thioredoxin-like"/>
    <property type="match status" value="1"/>
</dbReference>
<dbReference type="Pfam" id="PF00043">
    <property type="entry name" value="GST_C"/>
    <property type="match status" value="1"/>
</dbReference>
<dbReference type="Proteomes" id="UP000231658">
    <property type="component" value="Unassembled WGS sequence"/>
</dbReference>